<proteinExistence type="predicted"/>
<feature type="transmembrane region" description="Helical" evidence="1">
    <location>
        <begin position="12"/>
        <end position="30"/>
    </location>
</feature>
<evidence type="ECO:0000313" key="2">
    <source>
        <dbReference type="EMBL" id="KAJ8020426.1"/>
    </source>
</evidence>
<keyword evidence="1" id="KW-0812">Transmembrane</keyword>
<gene>
    <name evidence="2" type="ORF">HOLleu_40012</name>
</gene>
<dbReference type="EMBL" id="JAIZAY010000022">
    <property type="protein sequence ID" value="KAJ8020426.1"/>
    <property type="molecule type" value="Genomic_DNA"/>
</dbReference>
<dbReference type="InterPro" id="IPR053259">
    <property type="entry name" value="Golvesin-related_Golgi"/>
</dbReference>
<keyword evidence="1" id="KW-0472">Membrane</keyword>
<dbReference type="AlphaFoldDB" id="A0A9Q0YF81"/>
<reference evidence="2" key="1">
    <citation type="submission" date="2021-10" db="EMBL/GenBank/DDBJ databases">
        <title>Tropical sea cucumber genome reveals ecological adaptation and Cuvierian tubules defense mechanism.</title>
        <authorList>
            <person name="Chen T."/>
        </authorList>
    </citation>
    <scope>NUCLEOTIDE SEQUENCE</scope>
    <source>
        <strain evidence="2">Nanhai2018</strain>
        <tissue evidence="2">Muscle</tissue>
    </source>
</reference>
<evidence type="ECO:0000256" key="1">
    <source>
        <dbReference type="SAM" id="Phobius"/>
    </source>
</evidence>
<comment type="caution">
    <text evidence="2">The sequence shown here is derived from an EMBL/GenBank/DDBJ whole genome shotgun (WGS) entry which is preliminary data.</text>
</comment>
<name>A0A9Q0YF81_HOLLE</name>
<keyword evidence="3" id="KW-1185">Reference proteome</keyword>
<accession>A0A9Q0YF81</accession>
<protein>
    <recommendedName>
        <fullName evidence="4">Sulfotransferase</fullName>
    </recommendedName>
</protein>
<dbReference type="PANTHER" id="PTHR32301">
    <property type="entry name" value="COUNTIN RECEPTOR CNR3-RELATED"/>
    <property type="match status" value="1"/>
</dbReference>
<organism evidence="2 3">
    <name type="scientific">Holothuria leucospilota</name>
    <name type="common">Black long sea cucumber</name>
    <name type="synonym">Mertensiothuria leucospilota</name>
    <dbReference type="NCBI Taxonomy" id="206669"/>
    <lineage>
        <taxon>Eukaryota</taxon>
        <taxon>Metazoa</taxon>
        <taxon>Echinodermata</taxon>
        <taxon>Eleutherozoa</taxon>
        <taxon>Echinozoa</taxon>
        <taxon>Holothuroidea</taxon>
        <taxon>Aspidochirotacea</taxon>
        <taxon>Aspidochirotida</taxon>
        <taxon>Holothuriidae</taxon>
        <taxon>Holothuria</taxon>
    </lineage>
</organism>
<dbReference type="Proteomes" id="UP001152320">
    <property type="component" value="Chromosome 22"/>
</dbReference>
<sequence length="486" mass="56284">MGLRRYLRRKERWYSLLAGFFLVYISWSFFSSQHKIDSLQRGDAAEFFLPIDEDHRLENDGIDHRRIRQDHQNHSGSLSFSAKKNVNNRHREVAFLTDTNGQVIPEKNPLPVRFRIPPPAEKVKAPPVSDKVAPPLWNKNADNLQLANIAKESSNNVLPRSRDSAFNERMKSSLYAPEADNVLPNYFIHAESRNQTRDQYGKTVVTYLHHNKAAGSSVKDCLRKVSVAEKKRISLMDSGGRVASVSRLKRGNHFQFYMGGYAFGICKQLSPEPCSYFTFVRDPYERVISSYSYCRRAASDQLCQPGDPWAMSIKDWVLFQGSFLFRQILFRPDYCKVPTPPVKNKKGRPTGVPCWYKEKQFLKEKLNETLEDDLIEYVVSNLDKWFAVIGITEDYDTSLAMLEEAYGIPFHTKCSGKKINVSDYKNMQRGQNTNQTDHELFVERTKRELMADEDVQKALRGDVKIYQQAQLIFEEQRQKYKEMKGL</sequence>
<dbReference type="PANTHER" id="PTHR32301:SF6">
    <property type="entry name" value="GOLVESIN-RELATED"/>
    <property type="match status" value="1"/>
</dbReference>
<dbReference type="Gene3D" id="3.40.50.300">
    <property type="entry name" value="P-loop containing nucleotide triphosphate hydrolases"/>
    <property type="match status" value="1"/>
</dbReference>
<evidence type="ECO:0000313" key="3">
    <source>
        <dbReference type="Proteomes" id="UP001152320"/>
    </source>
</evidence>
<keyword evidence="1" id="KW-1133">Transmembrane helix</keyword>
<dbReference type="OrthoDB" id="10010208at2759"/>
<evidence type="ECO:0008006" key="4">
    <source>
        <dbReference type="Google" id="ProtNLM"/>
    </source>
</evidence>
<dbReference type="InterPro" id="IPR027417">
    <property type="entry name" value="P-loop_NTPase"/>
</dbReference>